<evidence type="ECO:0000256" key="2">
    <source>
        <dbReference type="ARBA" id="ARBA00010110"/>
    </source>
</evidence>
<dbReference type="Pfam" id="PF01758">
    <property type="entry name" value="SBF"/>
    <property type="match status" value="1"/>
</dbReference>
<dbReference type="PANTHER" id="PTHR43057">
    <property type="entry name" value="ARSENITE EFFLUX TRANSPORTER"/>
    <property type="match status" value="1"/>
</dbReference>
<accession>A0AAX3W7M4</accession>
<dbReference type="PANTHER" id="PTHR43057:SF1">
    <property type="entry name" value="ARSENICAL-RESISTANCE PROTEIN 3"/>
    <property type="match status" value="1"/>
</dbReference>
<keyword evidence="5 8" id="KW-0812">Transmembrane</keyword>
<comment type="subcellular location">
    <subcellularLocation>
        <location evidence="1">Cell membrane</location>
        <topology evidence="1">Multi-pass membrane protein</topology>
    </subcellularLocation>
</comment>
<evidence type="ECO:0000256" key="3">
    <source>
        <dbReference type="ARBA" id="ARBA00022448"/>
    </source>
</evidence>
<feature type="transmembrane region" description="Helical" evidence="8">
    <location>
        <begin position="204"/>
        <end position="225"/>
    </location>
</feature>
<proteinExistence type="inferred from homology"/>
<evidence type="ECO:0000256" key="4">
    <source>
        <dbReference type="ARBA" id="ARBA00022475"/>
    </source>
</evidence>
<keyword evidence="3" id="KW-0813">Transport</keyword>
<keyword evidence="4" id="KW-1003">Cell membrane</keyword>
<feature type="transmembrane region" description="Helical" evidence="8">
    <location>
        <begin position="12"/>
        <end position="30"/>
    </location>
</feature>
<dbReference type="EMBL" id="CP118848">
    <property type="protein sequence ID" value="WHI60809.1"/>
    <property type="molecule type" value="Genomic_DNA"/>
</dbReference>
<name>A0AAX3W7M4_MAMLE</name>
<dbReference type="GO" id="GO:0015104">
    <property type="term" value="F:antimonite transmembrane transporter activity"/>
    <property type="evidence" value="ECO:0007669"/>
    <property type="project" value="TreeGrafter"/>
</dbReference>
<feature type="transmembrane region" description="Helical" evidence="8">
    <location>
        <begin position="129"/>
        <end position="151"/>
    </location>
</feature>
<feature type="transmembrane region" description="Helical" evidence="8">
    <location>
        <begin position="36"/>
        <end position="58"/>
    </location>
</feature>
<evidence type="ECO:0000256" key="7">
    <source>
        <dbReference type="ARBA" id="ARBA00023136"/>
    </source>
</evidence>
<dbReference type="InterPro" id="IPR002657">
    <property type="entry name" value="BilAc:Na_symport/Acr3"/>
</dbReference>
<dbReference type="Gene3D" id="1.20.1530.20">
    <property type="match status" value="1"/>
</dbReference>
<evidence type="ECO:0000256" key="8">
    <source>
        <dbReference type="SAM" id="Phobius"/>
    </source>
</evidence>
<organism evidence="9 10">
    <name type="scientific">Mammaliicoccus lentus</name>
    <name type="common">Staphylococcus lentus</name>
    <dbReference type="NCBI Taxonomy" id="42858"/>
    <lineage>
        <taxon>Bacteria</taxon>
        <taxon>Bacillati</taxon>
        <taxon>Bacillota</taxon>
        <taxon>Bacilli</taxon>
        <taxon>Bacillales</taxon>
        <taxon>Staphylococcaceae</taxon>
        <taxon>Mammaliicoccus</taxon>
    </lineage>
</organism>
<protein>
    <submittedName>
        <fullName evidence="9">Arsenic resistance protein</fullName>
    </submittedName>
</protein>
<evidence type="ECO:0000313" key="9">
    <source>
        <dbReference type="EMBL" id="WHI60809.1"/>
    </source>
</evidence>
<comment type="similarity">
    <text evidence="2">Belongs to the arsenical resistance-3 (ACR3) (TC 2.A.59) family.</text>
</comment>
<feature type="transmembrane region" description="Helical" evidence="8">
    <location>
        <begin position="70"/>
        <end position="92"/>
    </location>
</feature>
<dbReference type="GO" id="GO:0015105">
    <property type="term" value="F:arsenite transmembrane transporter activity"/>
    <property type="evidence" value="ECO:0007669"/>
    <property type="project" value="TreeGrafter"/>
</dbReference>
<evidence type="ECO:0000313" key="10">
    <source>
        <dbReference type="Proteomes" id="UP001223261"/>
    </source>
</evidence>
<evidence type="ECO:0000256" key="5">
    <source>
        <dbReference type="ARBA" id="ARBA00022692"/>
    </source>
</evidence>
<gene>
    <name evidence="9" type="ORF">PYH69_04030</name>
</gene>
<dbReference type="AlphaFoldDB" id="A0AAX3W7M4"/>
<evidence type="ECO:0000256" key="6">
    <source>
        <dbReference type="ARBA" id="ARBA00022989"/>
    </source>
</evidence>
<feature type="transmembrane region" description="Helical" evidence="8">
    <location>
        <begin position="163"/>
        <end position="184"/>
    </location>
</feature>
<feature type="transmembrane region" description="Helical" evidence="8">
    <location>
        <begin position="265"/>
        <end position="283"/>
    </location>
</feature>
<dbReference type="Proteomes" id="UP001223261">
    <property type="component" value="Chromosome"/>
</dbReference>
<dbReference type="GO" id="GO:0005886">
    <property type="term" value="C:plasma membrane"/>
    <property type="evidence" value="ECO:0007669"/>
    <property type="project" value="UniProtKB-SubCell"/>
</dbReference>
<keyword evidence="7 8" id="KW-0472">Membrane</keyword>
<sequence>MQHIKSFLEVKQIYIYIIFLICGSVLGLSFGDLKNLFEPFISLFLAILLFSMFAQIPFLNLKDKLLDFKYVLALLVSNFILIPILVSILVSLFNVTSIPILIGVYLVLLTPCIDYVIVFTKLGKGNAQYMLISTPILFILQFVLLPVYFILFLRQDFSQYIKLGPFIETFVLLILIPFILVLILQLASQKSSQMKKCLNLTEWLPVPFMALVLMVVIASHISTLTHDLDNVITVIPIYICFMVIAPFIGSFTGKLFALPVDLKRTLAFSSSTRNALVVLPLALSLPKEWSAIVTVVIVAQTVVELIGELVYIRVIKKFIK</sequence>
<feature type="transmembrane region" description="Helical" evidence="8">
    <location>
        <begin position="289"/>
        <end position="312"/>
    </location>
</feature>
<dbReference type="InterPro" id="IPR004706">
    <property type="entry name" value="Arsenical-R_Acr3"/>
</dbReference>
<reference evidence="9" key="1">
    <citation type="journal article" date="2023" name="Antibiotics">
        <title>Prevalence and Molecular Characterization of Methicillin-Resistant Staphylococci (MRS) and Mammaliicocci (MRM) in Dromedary Camels from Algeria: First Detection of SCCmec-mecC Hybrid in Methicillin-Resistant Mammaliicoccus lentus.</title>
        <authorList>
            <person name="Belhout C."/>
            <person name="Boyen F."/>
            <person name="Vereecke N."/>
            <person name="Theuns S."/>
            <person name="Taibi N."/>
            <person name="Stegger M."/>
            <person name="de la Fe-Rodriguez P.Y."/>
            <person name="Bouayad L."/>
            <person name="Elgroud R."/>
            <person name="Butaye P."/>
        </authorList>
    </citation>
    <scope>NUCLEOTIDE SEQUENCE</scope>
    <source>
        <strain evidence="9">7048</strain>
    </source>
</reference>
<evidence type="ECO:0000256" key="1">
    <source>
        <dbReference type="ARBA" id="ARBA00004651"/>
    </source>
</evidence>
<feature type="transmembrane region" description="Helical" evidence="8">
    <location>
        <begin position="98"/>
        <end position="117"/>
    </location>
</feature>
<dbReference type="GO" id="GO:0015297">
    <property type="term" value="F:antiporter activity"/>
    <property type="evidence" value="ECO:0007669"/>
    <property type="project" value="InterPro"/>
</dbReference>
<feature type="transmembrane region" description="Helical" evidence="8">
    <location>
        <begin position="231"/>
        <end position="253"/>
    </location>
</feature>
<dbReference type="RefSeq" id="WP_282862746.1">
    <property type="nucleotide sequence ID" value="NZ_CP118848.1"/>
</dbReference>
<keyword evidence="6 8" id="KW-1133">Transmembrane helix</keyword>
<dbReference type="InterPro" id="IPR038770">
    <property type="entry name" value="Na+/solute_symporter_sf"/>
</dbReference>